<evidence type="ECO:0000256" key="4">
    <source>
        <dbReference type="ARBA" id="ARBA00022719"/>
    </source>
</evidence>
<dbReference type="Gene3D" id="1.20.1440.130">
    <property type="entry name" value="VKOR domain"/>
    <property type="match status" value="1"/>
</dbReference>
<evidence type="ECO:0000313" key="13">
    <source>
        <dbReference type="EMBL" id="SUA77703.1"/>
    </source>
</evidence>
<dbReference type="AlphaFoldDB" id="A0A378YLP9"/>
<dbReference type="CDD" id="cd12919">
    <property type="entry name" value="VKOR_2"/>
    <property type="match status" value="1"/>
</dbReference>
<feature type="transmembrane region" description="Helical" evidence="11">
    <location>
        <begin position="125"/>
        <end position="147"/>
    </location>
</feature>
<feature type="domain" description="Vitamin K epoxide reductase" evidence="12">
    <location>
        <begin position="47"/>
        <end position="171"/>
    </location>
</feature>
<keyword evidence="9" id="KW-0676">Redox-active center</keyword>
<protein>
    <submittedName>
        <fullName evidence="13">Predicted membrane protein</fullName>
    </submittedName>
</protein>
<keyword evidence="7 11" id="KW-0472">Membrane</keyword>
<accession>A0A378YLP9</accession>
<keyword evidence="3 11" id="KW-0812">Transmembrane</keyword>
<feature type="region of interest" description="Disordered" evidence="10">
    <location>
        <begin position="1"/>
        <end position="33"/>
    </location>
</feature>
<reference evidence="13 14" key="1">
    <citation type="submission" date="2018-06" db="EMBL/GenBank/DDBJ databases">
        <authorList>
            <consortium name="Pathogen Informatics"/>
            <person name="Doyle S."/>
        </authorList>
    </citation>
    <scope>NUCLEOTIDE SEQUENCE [LARGE SCALE GENOMIC DNA]</scope>
    <source>
        <strain evidence="13 14">NCTC1934</strain>
    </source>
</reference>
<keyword evidence="5 11" id="KW-1133">Transmembrane helix</keyword>
<evidence type="ECO:0000256" key="11">
    <source>
        <dbReference type="SAM" id="Phobius"/>
    </source>
</evidence>
<evidence type="ECO:0000313" key="14">
    <source>
        <dbReference type="Proteomes" id="UP000255467"/>
    </source>
</evidence>
<dbReference type="InterPro" id="IPR012932">
    <property type="entry name" value="VKOR"/>
</dbReference>
<dbReference type="GO" id="GO:0016020">
    <property type="term" value="C:membrane"/>
    <property type="evidence" value="ECO:0007669"/>
    <property type="project" value="UniProtKB-SubCell"/>
</dbReference>
<dbReference type="Pfam" id="PF07884">
    <property type="entry name" value="VKOR"/>
    <property type="match status" value="1"/>
</dbReference>
<keyword evidence="6" id="KW-0560">Oxidoreductase</keyword>
<dbReference type="STRING" id="1406858.GCA_000710895_04955"/>
<comment type="subcellular location">
    <subcellularLocation>
        <location evidence="1">Membrane</location>
        <topology evidence="1">Multi-pass membrane protein</topology>
    </subcellularLocation>
</comment>
<organism evidence="13 14">
    <name type="scientific">Nocardia otitidiscaviarum</name>
    <dbReference type="NCBI Taxonomy" id="1823"/>
    <lineage>
        <taxon>Bacteria</taxon>
        <taxon>Bacillati</taxon>
        <taxon>Actinomycetota</taxon>
        <taxon>Actinomycetes</taxon>
        <taxon>Mycobacteriales</taxon>
        <taxon>Nocardiaceae</taxon>
        <taxon>Nocardia</taxon>
    </lineage>
</organism>
<gene>
    <name evidence="13" type="ORF">NCTC1934_03142</name>
</gene>
<keyword evidence="14" id="KW-1185">Reference proteome</keyword>
<evidence type="ECO:0000256" key="6">
    <source>
        <dbReference type="ARBA" id="ARBA00023002"/>
    </source>
</evidence>
<evidence type="ECO:0000256" key="10">
    <source>
        <dbReference type="SAM" id="MobiDB-lite"/>
    </source>
</evidence>
<dbReference type="GO" id="GO:0048038">
    <property type="term" value="F:quinone binding"/>
    <property type="evidence" value="ECO:0007669"/>
    <property type="project" value="UniProtKB-KW"/>
</dbReference>
<keyword evidence="8" id="KW-1015">Disulfide bond</keyword>
<dbReference type="Proteomes" id="UP000255467">
    <property type="component" value="Unassembled WGS sequence"/>
</dbReference>
<evidence type="ECO:0000256" key="3">
    <source>
        <dbReference type="ARBA" id="ARBA00022692"/>
    </source>
</evidence>
<feature type="transmembrane region" description="Helical" evidence="11">
    <location>
        <begin position="99"/>
        <end position="118"/>
    </location>
</feature>
<evidence type="ECO:0000256" key="9">
    <source>
        <dbReference type="ARBA" id="ARBA00023284"/>
    </source>
</evidence>
<keyword evidence="4" id="KW-0874">Quinone</keyword>
<name>A0A378YLP9_9NOCA</name>
<proteinExistence type="inferred from homology"/>
<comment type="similarity">
    <text evidence="2">Belongs to the VKOR family.</text>
</comment>
<dbReference type="InterPro" id="IPR038354">
    <property type="entry name" value="VKOR_sf"/>
</dbReference>
<evidence type="ECO:0000256" key="1">
    <source>
        <dbReference type="ARBA" id="ARBA00004141"/>
    </source>
</evidence>
<sequence length="211" mass="23006">MRQGVRSADRHRDSRPAGAPVNGSAQRSDAIPPRWTWNPSSWSQRLPIVGIALVGCAIATYLALYQYDVVPTVWEPFFGDGSRVILDSKLSYVLPVSDATLGALAYLADAVSGAYGGVRRWRTMPWIVVVFGIAVGPLGTISILLVIAQPVLYGAFCTLCLASAVISMVMIPPAMDEVLASLQYLRRVHDRGESVWRAFWGLTQREQEAAS</sequence>
<dbReference type="EMBL" id="UGRY01000002">
    <property type="protein sequence ID" value="SUA77703.1"/>
    <property type="molecule type" value="Genomic_DNA"/>
</dbReference>
<feature type="transmembrane region" description="Helical" evidence="11">
    <location>
        <begin position="46"/>
        <end position="67"/>
    </location>
</feature>
<evidence type="ECO:0000256" key="5">
    <source>
        <dbReference type="ARBA" id="ARBA00022989"/>
    </source>
</evidence>
<dbReference type="GO" id="GO:0016491">
    <property type="term" value="F:oxidoreductase activity"/>
    <property type="evidence" value="ECO:0007669"/>
    <property type="project" value="UniProtKB-KW"/>
</dbReference>
<evidence type="ECO:0000256" key="7">
    <source>
        <dbReference type="ARBA" id="ARBA00023136"/>
    </source>
</evidence>
<evidence type="ECO:0000259" key="12">
    <source>
        <dbReference type="Pfam" id="PF07884"/>
    </source>
</evidence>
<evidence type="ECO:0000256" key="8">
    <source>
        <dbReference type="ARBA" id="ARBA00023157"/>
    </source>
</evidence>
<evidence type="ECO:0000256" key="2">
    <source>
        <dbReference type="ARBA" id="ARBA00006214"/>
    </source>
</evidence>
<feature type="transmembrane region" description="Helical" evidence="11">
    <location>
        <begin position="153"/>
        <end position="171"/>
    </location>
</feature>